<comment type="caution">
    <text evidence="1">The sequence shown here is derived from an EMBL/GenBank/DDBJ whole genome shotgun (WGS) entry which is preliminary data.</text>
</comment>
<dbReference type="Proteomes" id="UP000235036">
    <property type="component" value="Unassembled WGS sequence"/>
</dbReference>
<protein>
    <submittedName>
        <fullName evidence="1">Uncharacterized protein</fullName>
    </submittedName>
</protein>
<organism evidence="1 2">
    <name type="scientific">Fischerella muscicola CCMEE 5323</name>
    <dbReference type="NCBI Taxonomy" id="2019572"/>
    <lineage>
        <taxon>Bacteria</taxon>
        <taxon>Bacillati</taxon>
        <taxon>Cyanobacteriota</taxon>
        <taxon>Cyanophyceae</taxon>
        <taxon>Nostocales</taxon>
        <taxon>Hapalosiphonaceae</taxon>
        <taxon>Fischerella</taxon>
    </lineage>
</organism>
<proteinExistence type="predicted"/>
<gene>
    <name evidence="1" type="ORF">CEN44_21580</name>
</gene>
<keyword evidence="2" id="KW-1185">Reference proteome</keyword>
<name>A0A2N6JY88_FISMU</name>
<evidence type="ECO:0000313" key="2">
    <source>
        <dbReference type="Proteomes" id="UP000235036"/>
    </source>
</evidence>
<dbReference type="EMBL" id="NRQW01000506">
    <property type="protein sequence ID" value="PLZ85752.1"/>
    <property type="molecule type" value="Genomic_DNA"/>
</dbReference>
<sequence>MRFHCDDFETNDFITSKITKSIPQLRMLFFGKICENYVNFSQIWLVDNNFFLANITNQN</sequence>
<accession>A0A2N6JY88</accession>
<evidence type="ECO:0000313" key="1">
    <source>
        <dbReference type="EMBL" id="PLZ85752.1"/>
    </source>
</evidence>
<reference evidence="1 2" key="1">
    <citation type="submission" date="2017-08" db="EMBL/GenBank/DDBJ databases">
        <title>Genomes of Fischerella (Mastigocladus) sp. strains.</title>
        <authorList>
            <person name="Miller S.R."/>
        </authorList>
    </citation>
    <scope>NUCLEOTIDE SEQUENCE [LARGE SCALE GENOMIC DNA]</scope>
    <source>
        <strain evidence="1 2">CCMEE 5323</strain>
    </source>
</reference>
<dbReference type="AlphaFoldDB" id="A0A2N6JY88"/>